<name>A0A7R8W704_9CRUS</name>
<protein>
    <submittedName>
        <fullName evidence="1">Uncharacterized protein</fullName>
    </submittedName>
</protein>
<proteinExistence type="predicted"/>
<gene>
    <name evidence="1" type="ORF">CTOB1V02_LOCUS1734</name>
</gene>
<dbReference type="AlphaFoldDB" id="A0A7R8W704"/>
<sequence length="170" mass="19462">MFTLALVSLCICLSSATYLDDYHHPKDVVVEEKTIGRAYSDVKVKQENDGYYYHVLGKSEQDQGLGKEYADHYRHVSAKIIPKKAYIVVDKYGHKKEIVDYEVPFKAQWGGELKLPIVSRTKIVKKPVLKVVKEIVPVKEIIPVQEIIPVKHEFLGYPYGDPHVAPHYLL</sequence>
<organism evidence="1">
    <name type="scientific">Cyprideis torosa</name>
    <dbReference type="NCBI Taxonomy" id="163714"/>
    <lineage>
        <taxon>Eukaryota</taxon>
        <taxon>Metazoa</taxon>
        <taxon>Ecdysozoa</taxon>
        <taxon>Arthropoda</taxon>
        <taxon>Crustacea</taxon>
        <taxon>Oligostraca</taxon>
        <taxon>Ostracoda</taxon>
        <taxon>Podocopa</taxon>
        <taxon>Podocopida</taxon>
        <taxon>Cytherocopina</taxon>
        <taxon>Cytheroidea</taxon>
        <taxon>Cytherideidae</taxon>
        <taxon>Cyprideis</taxon>
    </lineage>
</organism>
<dbReference type="EMBL" id="OB660249">
    <property type="protein sequence ID" value="CAD7223754.1"/>
    <property type="molecule type" value="Genomic_DNA"/>
</dbReference>
<evidence type="ECO:0000313" key="1">
    <source>
        <dbReference type="EMBL" id="CAD7223754.1"/>
    </source>
</evidence>
<reference evidence="1" key="1">
    <citation type="submission" date="2020-11" db="EMBL/GenBank/DDBJ databases">
        <authorList>
            <person name="Tran Van P."/>
        </authorList>
    </citation>
    <scope>NUCLEOTIDE SEQUENCE</scope>
</reference>
<accession>A0A7R8W704</accession>